<keyword evidence="4" id="KW-1185">Reference proteome</keyword>
<dbReference type="SUPFAM" id="SSF82649">
    <property type="entry name" value="SufE/NifU"/>
    <property type="match status" value="1"/>
</dbReference>
<dbReference type="AlphaFoldDB" id="A0A1Z4MVB3"/>
<accession>A0A1Z4MVB3</accession>
<dbReference type="Pfam" id="PF01592">
    <property type="entry name" value="NifU_N"/>
    <property type="match status" value="1"/>
</dbReference>
<dbReference type="EMBL" id="AP018248">
    <property type="protein sequence ID" value="BAY97361.1"/>
    <property type="molecule type" value="Genomic_DNA"/>
</dbReference>
<evidence type="ECO:0000259" key="2">
    <source>
        <dbReference type="Pfam" id="PF01592"/>
    </source>
</evidence>
<comment type="similarity">
    <text evidence="1">Belongs to the NifU family.</text>
</comment>
<gene>
    <name evidence="3" type="ORF">NIES37_12990</name>
</gene>
<feature type="domain" description="NIF system FeS cluster assembly NifU N-terminal" evidence="2">
    <location>
        <begin position="12"/>
        <end position="130"/>
    </location>
</feature>
<dbReference type="GO" id="GO:0051536">
    <property type="term" value="F:iron-sulfur cluster binding"/>
    <property type="evidence" value="ECO:0007669"/>
    <property type="project" value="InterPro"/>
</dbReference>
<dbReference type="GO" id="GO:0005506">
    <property type="term" value="F:iron ion binding"/>
    <property type="evidence" value="ECO:0007669"/>
    <property type="project" value="InterPro"/>
</dbReference>
<dbReference type="Gene3D" id="3.90.1010.10">
    <property type="match status" value="1"/>
</dbReference>
<dbReference type="FunFam" id="3.90.1010.10:FF:000002">
    <property type="entry name" value="Iron-sulfur cluster assembly scaffold protein NifU"/>
    <property type="match status" value="1"/>
</dbReference>
<protein>
    <submittedName>
        <fullName evidence="3">SUF system FeS assembly protein</fullName>
    </submittedName>
</protein>
<name>A0A1Z4MVB3_9CYAN</name>
<dbReference type="PANTHER" id="PTHR10093">
    <property type="entry name" value="IRON-SULFUR CLUSTER ASSEMBLY ENZYME NIFU HOMOLOG"/>
    <property type="match status" value="1"/>
</dbReference>
<dbReference type="CDD" id="cd06664">
    <property type="entry name" value="IscU_like"/>
    <property type="match status" value="1"/>
</dbReference>
<dbReference type="InterPro" id="IPR002871">
    <property type="entry name" value="NIF_FeS_clus_asmbl_NifU_N"/>
</dbReference>
<evidence type="ECO:0000256" key="1">
    <source>
        <dbReference type="ARBA" id="ARBA00006420"/>
    </source>
</evidence>
<proteinExistence type="inferred from homology"/>
<organism evidence="3 4">
    <name type="scientific">Tolypothrix tenuis PCC 7101</name>
    <dbReference type="NCBI Taxonomy" id="231146"/>
    <lineage>
        <taxon>Bacteria</taxon>
        <taxon>Bacillati</taxon>
        <taxon>Cyanobacteriota</taxon>
        <taxon>Cyanophyceae</taxon>
        <taxon>Nostocales</taxon>
        <taxon>Tolypothrichaceae</taxon>
        <taxon>Tolypothrix</taxon>
    </lineage>
</organism>
<evidence type="ECO:0000313" key="3">
    <source>
        <dbReference type="EMBL" id="BAY97361.1"/>
    </source>
</evidence>
<dbReference type="NCBIfam" id="TIGR01994">
    <property type="entry name" value="SUF_scaf_2"/>
    <property type="match status" value="1"/>
</dbReference>
<sequence length="149" mass="16694">MASPDNQRHTFEQVIQERSKKPRYRGTTIPVHRYHKCSNPYCGDNIELTLKLNQASDTIEEIKFQGEGCAISIASADLMAGYVQGKSISEALKMIESFHSMMQGETEFPRELQKLNLLKGVSNFPLRVKCATLGWKTLKAAIESSAPMT</sequence>
<dbReference type="KEGG" id="ttq:NIES37_12990"/>
<evidence type="ECO:0000313" key="4">
    <source>
        <dbReference type="Proteomes" id="UP000218785"/>
    </source>
</evidence>
<dbReference type="GO" id="GO:0016226">
    <property type="term" value="P:iron-sulfur cluster assembly"/>
    <property type="evidence" value="ECO:0007669"/>
    <property type="project" value="InterPro"/>
</dbReference>
<reference evidence="3 4" key="1">
    <citation type="submission" date="2017-06" db="EMBL/GenBank/DDBJ databases">
        <title>Genome sequencing of cyanobaciteial culture collection at National Institute for Environmental Studies (NIES).</title>
        <authorList>
            <person name="Hirose Y."/>
            <person name="Shimura Y."/>
            <person name="Fujisawa T."/>
            <person name="Nakamura Y."/>
            <person name="Kawachi M."/>
        </authorList>
    </citation>
    <scope>NUCLEOTIDE SEQUENCE [LARGE SCALE GENOMIC DNA]</scope>
    <source>
        <strain evidence="3 4">NIES-37</strain>
    </source>
</reference>
<dbReference type="Proteomes" id="UP000218785">
    <property type="component" value="Chromosome"/>
</dbReference>